<keyword evidence="2" id="KW-1185">Reference proteome</keyword>
<dbReference type="EMBL" id="KI630171">
    <property type="protein sequence ID" value="EYU46507.1"/>
    <property type="molecule type" value="Genomic_DNA"/>
</dbReference>
<feature type="non-terminal residue" evidence="1">
    <location>
        <position position="38"/>
    </location>
</feature>
<proteinExistence type="predicted"/>
<protein>
    <submittedName>
        <fullName evidence="1">Uncharacterized protein</fullName>
    </submittedName>
</protein>
<evidence type="ECO:0000313" key="2">
    <source>
        <dbReference type="Proteomes" id="UP000030748"/>
    </source>
</evidence>
<gene>
    <name evidence="1" type="ORF">MIMGU_mgv1a0269181mg</name>
</gene>
<feature type="non-terminal residue" evidence="1">
    <location>
        <position position="1"/>
    </location>
</feature>
<dbReference type="Proteomes" id="UP000030748">
    <property type="component" value="Unassembled WGS sequence"/>
</dbReference>
<sequence>RLVLQCPNLESVHASDCDDILVKTIETQVYNDYSAIEN</sequence>
<dbReference type="AlphaFoldDB" id="A0A022S169"/>
<accession>A0A022S169</accession>
<evidence type="ECO:0000313" key="1">
    <source>
        <dbReference type="EMBL" id="EYU46507.1"/>
    </source>
</evidence>
<reference evidence="1 2" key="1">
    <citation type="journal article" date="2013" name="Proc. Natl. Acad. Sci. U.S.A.">
        <title>Fine-scale variation in meiotic recombination in Mimulus inferred from population shotgun sequencing.</title>
        <authorList>
            <person name="Hellsten U."/>
            <person name="Wright K.M."/>
            <person name="Jenkins J."/>
            <person name="Shu S."/>
            <person name="Yuan Y."/>
            <person name="Wessler S.R."/>
            <person name="Schmutz J."/>
            <person name="Willis J.H."/>
            <person name="Rokhsar D.S."/>
        </authorList>
    </citation>
    <scope>NUCLEOTIDE SEQUENCE [LARGE SCALE GENOMIC DNA]</scope>
    <source>
        <strain evidence="2">cv. DUN x IM62</strain>
    </source>
</reference>
<organism evidence="1 2">
    <name type="scientific">Erythranthe guttata</name>
    <name type="common">Yellow monkey flower</name>
    <name type="synonym">Mimulus guttatus</name>
    <dbReference type="NCBI Taxonomy" id="4155"/>
    <lineage>
        <taxon>Eukaryota</taxon>
        <taxon>Viridiplantae</taxon>
        <taxon>Streptophyta</taxon>
        <taxon>Embryophyta</taxon>
        <taxon>Tracheophyta</taxon>
        <taxon>Spermatophyta</taxon>
        <taxon>Magnoliopsida</taxon>
        <taxon>eudicotyledons</taxon>
        <taxon>Gunneridae</taxon>
        <taxon>Pentapetalae</taxon>
        <taxon>asterids</taxon>
        <taxon>lamiids</taxon>
        <taxon>Lamiales</taxon>
        <taxon>Phrymaceae</taxon>
        <taxon>Erythranthe</taxon>
    </lineage>
</organism>
<name>A0A022S169_ERYGU</name>